<dbReference type="GeneID" id="86970573"/>
<dbReference type="Proteomes" id="UP001072007">
    <property type="component" value="Unassembled WGS sequence"/>
</dbReference>
<gene>
    <name evidence="2" type="ORF">ODY23_03590</name>
</gene>
<dbReference type="InterPro" id="IPR001387">
    <property type="entry name" value="Cro/C1-type_HTH"/>
</dbReference>
<sequence>MTKLDSHHLGELFRELRLARGLKMRDVTSSQLSQAQLSKFENGQTMLSADKLISAISAIHMSLAEFEHAYYQYEPSAFFQQAKLISHYHSSKDIEGLERMLINFEKNSENNENYNRLNRLVIECAIHDLKVEYKIKKDDKEFIASYLYSIEEWTEYELYIFGNTLHVLSNSDLIFLGKGFCKRNSLYMKIPENKHRTHLIILNIIFELLERGKYDDSFYFMNHLDNILGYQDMFSLTVLNCLKMILDYQENRNNDLQLVKKYISDVNNMGYEEVANFLRDNIIGLL</sequence>
<feature type="domain" description="HTH cro/C1-type" evidence="1">
    <location>
        <begin position="13"/>
        <end position="66"/>
    </location>
</feature>
<organism evidence="2 3">
    <name type="scientific">Aerococcus loyolae</name>
    <dbReference type="NCBI Taxonomy" id="2976809"/>
    <lineage>
        <taxon>Bacteria</taxon>
        <taxon>Bacillati</taxon>
        <taxon>Bacillota</taxon>
        <taxon>Bacilli</taxon>
        <taxon>Lactobacillales</taxon>
        <taxon>Aerococcaceae</taxon>
        <taxon>Aerococcus</taxon>
    </lineage>
</organism>
<dbReference type="SMART" id="SM00530">
    <property type="entry name" value="HTH_XRE"/>
    <property type="match status" value="1"/>
</dbReference>
<dbReference type="Pfam" id="PF21259">
    <property type="entry name" value="Rgg_C"/>
    <property type="match status" value="1"/>
</dbReference>
<dbReference type="NCBIfam" id="TIGR01716">
    <property type="entry name" value="RGG_Cterm"/>
    <property type="match status" value="1"/>
</dbReference>
<keyword evidence="3" id="KW-1185">Reference proteome</keyword>
<evidence type="ECO:0000313" key="3">
    <source>
        <dbReference type="Proteomes" id="UP001072007"/>
    </source>
</evidence>
<dbReference type="EMBL" id="JAOTMD010000005">
    <property type="protein sequence ID" value="MCY3025399.1"/>
    <property type="molecule type" value="Genomic_DNA"/>
</dbReference>
<dbReference type="SUPFAM" id="SSF47413">
    <property type="entry name" value="lambda repressor-like DNA-binding domains"/>
    <property type="match status" value="1"/>
</dbReference>
<dbReference type="InterPro" id="IPR010057">
    <property type="entry name" value="Transcription_activator_Rgg_C"/>
</dbReference>
<dbReference type="Pfam" id="PF13560">
    <property type="entry name" value="HTH_31"/>
    <property type="match status" value="1"/>
</dbReference>
<evidence type="ECO:0000259" key="1">
    <source>
        <dbReference type="PROSITE" id="PS50943"/>
    </source>
</evidence>
<protein>
    <submittedName>
        <fullName evidence="2">Helix-turn-helix domain-containing protein</fullName>
    </submittedName>
</protein>
<dbReference type="Gene3D" id="1.10.260.40">
    <property type="entry name" value="lambda repressor-like DNA-binding domains"/>
    <property type="match status" value="1"/>
</dbReference>
<dbReference type="RefSeq" id="WP_064292794.1">
    <property type="nucleotide sequence ID" value="NZ_CP126958.1"/>
</dbReference>
<evidence type="ECO:0000313" key="2">
    <source>
        <dbReference type="EMBL" id="MCY3025399.1"/>
    </source>
</evidence>
<accession>A0ABT4BYR0</accession>
<dbReference type="PANTHER" id="PTHR37038">
    <property type="entry name" value="TRANSCRIPTIONAL REGULATOR-RELATED"/>
    <property type="match status" value="1"/>
</dbReference>
<proteinExistence type="predicted"/>
<comment type="caution">
    <text evidence="2">The sequence shown here is derived from an EMBL/GenBank/DDBJ whole genome shotgun (WGS) entry which is preliminary data.</text>
</comment>
<dbReference type="PROSITE" id="PS50943">
    <property type="entry name" value="HTH_CROC1"/>
    <property type="match status" value="1"/>
</dbReference>
<dbReference type="CDD" id="cd00093">
    <property type="entry name" value="HTH_XRE"/>
    <property type="match status" value="1"/>
</dbReference>
<dbReference type="InterPro" id="IPR010982">
    <property type="entry name" value="Lambda_DNA-bd_dom_sf"/>
</dbReference>
<name>A0ABT4BYR0_9LACT</name>
<dbReference type="PANTHER" id="PTHR37038:SF12">
    <property type="entry name" value="TRANSCRIPTIONAL REGULATOR"/>
    <property type="match status" value="1"/>
</dbReference>
<dbReference type="InterPro" id="IPR053163">
    <property type="entry name" value="HTH-type_regulator_Rgg"/>
</dbReference>
<reference evidence="2" key="1">
    <citation type="submission" date="2024-05" db="EMBL/GenBank/DDBJ databases">
        <title>Aerococcus urinae taxonomy study.</title>
        <authorList>
            <person name="Christensen J."/>
            <person name="Senneby E."/>
        </authorList>
    </citation>
    <scope>NUCLEOTIDE SEQUENCE</scope>
    <source>
        <strain evidence="2">CDC-3352-U95</strain>
    </source>
</reference>